<evidence type="ECO:0000313" key="2">
    <source>
        <dbReference type="Proteomes" id="UP000176431"/>
    </source>
</evidence>
<gene>
    <name evidence="1" type="ORF">A2819_03175</name>
</gene>
<protein>
    <submittedName>
        <fullName evidence="1">Uncharacterized protein</fullName>
    </submittedName>
</protein>
<comment type="caution">
    <text evidence="1">The sequence shown here is derived from an EMBL/GenBank/DDBJ whole genome shotgun (WGS) entry which is preliminary data.</text>
</comment>
<reference evidence="1 2" key="1">
    <citation type="journal article" date="2016" name="Nat. Commun.">
        <title>Thousands of microbial genomes shed light on interconnected biogeochemical processes in an aquifer system.</title>
        <authorList>
            <person name="Anantharaman K."/>
            <person name="Brown C.T."/>
            <person name="Hug L.A."/>
            <person name="Sharon I."/>
            <person name="Castelle C.J."/>
            <person name="Probst A.J."/>
            <person name="Thomas B.C."/>
            <person name="Singh A."/>
            <person name="Wilkins M.J."/>
            <person name="Karaoz U."/>
            <person name="Brodie E.L."/>
            <person name="Williams K.H."/>
            <person name="Hubbard S.S."/>
            <person name="Banfield J.F."/>
        </authorList>
    </citation>
    <scope>NUCLEOTIDE SEQUENCE [LARGE SCALE GENOMIC DNA]</scope>
</reference>
<proteinExistence type="predicted"/>
<dbReference type="Proteomes" id="UP000176431">
    <property type="component" value="Unassembled WGS sequence"/>
</dbReference>
<evidence type="ECO:0000313" key="1">
    <source>
        <dbReference type="EMBL" id="OGD25197.1"/>
    </source>
</evidence>
<organism evidence="1 2">
    <name type="scientific">Candidatus Azambacteria bacterium RIFCSPHIGHO2_01_FULL_40_24</name>
    <dbReference type="NCBI Taxonomy" id="1797301"/>
    <lineage>
        <taxon>Bacteria</taxon>
        <taxon>Candidatus Azamiibacteriota</taxon>
    </lineage>
</organism>
<dbReference type="EMBL" id="MEYK01000019">
    <property type="protein sequence ID" value="OGD25197.1"/>
    <property type="molecule type" value="Genomic_DNA"/>
</dbReference>
<accession>A0A1F5B3J8</accession>
<dbReference type="AlphaFoldDB" id="A0A1F5B3J8"/>
<sequence>MESGNGARAERRVPACTEASAGRREALVGLLESPRNRSVRIGLKPPRTRGVRLALEINSRKGYD</sequence>
<name>A0A1F5B3J8_9BACT</name>